<dbReference type="SUPFAM" id="SSF48371">
    <property type="entry name" value="ARM repeat"/>
    <property type="match status" value="1"/>
</dbReference>
<protein>
    <submittedName>
        <fullName evidence="5">WD repeat-containing protein mip1</fullName>
    </submittedName>
</protein>
<feature type="compositionally biased region" description="Basic and acidic residues" evidence="3">
    <location>
        <begin position="707"/>
        <end position="716"/>
    </location>
</feature>
<feature type="region of interest" description="Disordered" evidence="3">
    <location>
        <begin position="841"/>
        <end position="862"/>
    </location>
</feature>
<dbReference type="Pfam" id="PF14538">
    <property type="entry name" value="Raptor_N"/>
    <property type="match status" value="1"/>
</dbReference>
<evidence type="ECO:0000313" key="5">
    <source>
        <dbReference type="EMBL" id="OMH85995.1"/>
    </source>
</evidence>
<evidence type="ECO:0000256" key="1">
    <source>
        <dbReference type="ARBA" id="ARBA00022574"/>
    </source>
</evidence>
<feature type="region of interest" description="Disordered" evidence="3">
    <location>
        <begin position="639"/>
        <end position="719"/>
    </location>
</feature>
<feature type="compositionally biased region" description="Polar residues" evidence="3">
    <location>
        <begin position="655"/>
        <end position="669"/>
    </location>
</feature>
<gene>
    <name evidence="5" type="ORF">AX774_g459</name>
</gene>
<dbReference type="InterPro" id="IPR016024">
    <property type="entry name" value="ARM-type_fold"/>
</dbReference>
<dbReference type="PRINTS" id="PR01547">
    <property type="entry name" value="YEAST176DUF"/>
</dbReference>
<dbReference type="GO" id="GO:0071230">
    <property type="term" value="P:cellular response to amino acid stimulus"/>
    <property type="evidence" value="ECO:0007669"/>
    <property type="project" value="TreeGrafter"/>
</dbReference>
<proteinExistence type="predicted"/>
<feature type="region of interest" description="Disordered" evidence="3">
    <location>
        <begin position="379"/>
        <end position="443"/>
    </location>
</feature>
<dbReference type="GO" id="GO:0005737">
    <property type="term" value="C:cytoplasm"/>
    <property type="evidence" value="ECO:0007669"/>
    <property type="project" value="TreeGrafter"/>
</dbReference>
<evidence type="ECO:0000256" key="2">
    <source>
        <dbReference type="ARBA" id="ARBA00022737"/>
    </source>
</evidence>
<dbReference type="Gene3D" id="1.25.10.10">
    <property type="entry name" value="Leucine-rich Repeat Variant"/>
    <property type="match status" value="1"/>
</dbReference>
<dbReference type="InterPro" id="IPR036322">
    <property type="entry name" value="WD40_repeat_dom_sf"/>
</dbReference>
<feature type="compositionally biased region" description="Basic and acidic residues" evidence="3">
    <location>
        <begin position="414"/>
        <end position="431"/>
    </location>
</feature>
<evidence type="ECO:0000259" key="4">
    <source>
        <dbReference type="SMART" id="SM01302"/>
    </source>
</evidence>
<dbReference type="GO" id="GO:0031931">
    <property type="term" value="C:TORC1 complex"/>
    <property type="evidence" value="ECO:0007669"/>
    <property type="project" value="InterPro"/>
</dbReference>
<dbReference type="InterPro" id="IPR011989">
    <property type="entry name" value="ARM-like"/>
</dbReference>
<dbReference type="SMART" id="SM01302">
    <property type="entry name" value="Raptor_N"/>
    <property type="match status" value="1"/>
</dbReference>
<dbReference type="OrthoDB" id="10262360at2759"/>
<dbReference type="SUPFAM" id="SSF50978">
    <property type="entry name" value="WD40 repeat-like"/>
    <property type="match status" value="1"/>
</dbReference>
<dbReference type="InterPro" id="IPR029347">
    <property type="entry name" value="Raptor_N"/>
</dbReference>
<dbReference type="GO" id="GO:0030674">
    <property type="term" value="F:protein-macromolecule adaptor activity"/>
    <property type="evidence" value="ECO:0007669"/>
    <property type="project" value="TreeGrafter"/>
</dbReference>
<sequence length="1231" mass="136150">MELANFQIGEWKQKEKYKIGIGVITVCLNVGTEPPDLIKPKDACVLEAGIDPNEEPELVEDNVAAKGEDSKNGRSAVEMRYRTSLEKIGLRLLDMYQEISRTNKLKLALDPPVEDYKKLIMALRNGYKEERMLIHYNGHGVPKPTAGGDVWVFNRSFSQYIPVSGQELASWVNGPGFYVWEVKEMEKRGDGDRSKNKDEEREKGVVNWSSVYISSAYFSNQLNAFELWLHHAQSVVSTHLTASSRIEGIDGRRVGVGVGAKAGSTPGGVRGDETKIRSLSLEPPAGLEPPIELPALKKLDYVSTAASFVLSIFCKGGNGNKESQYLAYADHVLVYFYGHLQREDNGSEELWQLKMWTMYAMAAMWKEYPQAQLTAMKYNPNDGEEKEKEKERMRSGDRRGENVRGSSMRQGIRQGEENNELQRERGRDTSSREYMQSSRQNISEDTSKSLVDLLVMMTMHQNTHVRASAIYTLGTLIEGVGAIEEAAGREIKHLVKEKVYLAIANGCLDINSMVRREALNVIGGVLVHDNIEELVAIVDRENSKGERMGRKQNDLLQMVYKSLIVMTNDDNVDIKLVAQQVLDSIMVLCGVYKTNQKEVVEKWTESIKKIIRHKYCVSYIVDWEGAKYCDFDLQVSSTNSAGTSSESSSGSTTNIRVSKNYNTIPMNSSRSRESINIGGDKESSANASTNTSDSTETDISGSASVSTRDRNERENASPRLFGNIEKTKWKVLKYNINVPREISAMEFMITNSAGTNAKDMLIYNNTKLIGADTRNNLLVYDYNNTYGAESRVVKQFGEYRHSGDRIKYIKQIRPSKYLIVGKHGTANVINLLDNYDDHSTGSNRGAASGKNFSKHTTSSTDGSDQLKVLKRFQIYPANPITSTAYSSHDEVIMSENDGIGGGFSSDAITVNKVIMGFRGNNNIKIIDLNHEKVISCVNKPEFLNDQRLNCITSNCQTVSTTAGSSLSLSSSVAPYSSCFTPWLLATGDSFGMVRVYDTRIHTTNNCMVTSFNTNYDNEHEQGSNHRHSYGYGYGYGHGYGYGKCDGVVGIKILDSFNEILTCSGNGGQIKLFDIRNNSSKRPIFEFGSVESNPKHNANANANTYAHSNMHANSIGSKNFPDFSGMKWLSNPNGDVLVAWSRNVINIYNPKGTCLSSISTSTAAGASASASASAGIGSHNNSNNSDYLYDDGGVNSNGTSCNSGFGLVQCHPYLPLVSFTNSSSINFIVPNI</sequence>
<name>A0A1R1PYI2_ZANCU</name>
<accession>A0A1R1PYI2</accession>
<comment type="caution">
    <text evidence="5">The sequence shown here is derived from an EMBL/GenBank/DDBJ whole genome shotgun (WGS) entry which is preliminary data.</text>
</comment>
<feature type="compositionally biased region" description="Low complexity" evidence="3">
    <location>
        <begin position="684"/>
        <end position="698"/>
    </location>
</feature>
<keyword evidence="6" id="KW-1185">Reference proteome</keyword>
<dbReference type="GO" id="GO:0030307">
    <property type="term" value="P:positive regulation of cell growth"/>
    <property type="evidence" value="ECO:0007669"/>
    <property type="project" value="TreeGrafter"/>
</dbReference>
<organism evidence="5 6">
    <name type="scientific">Zancudomyces culisetae</name>
    <name type="common">Gut fungus</name>
    <name type="synonym">Smittium culisetae</name>
    <dbReference type="NCBI Taxonomy" id="1213189"/>
    <lineage>
        <taxon>Eukaryota</taxon>
        <taxon>Fungi</taxon>
        <taxon>Fungi incertae sedis</taxon>
        <taxon>Zoopagomycota</taxon>
        <taxon>Kickxellomycotina</taxon>
        <taxon>Harpellomycetes</taxon>
        <taxon>Harpellales</taxon>
        <taxon>Legeriomycetaceae</taxon>
        <taxon>Zancudomyces</taxon>
    </lineage>
</organism>
<feature type="domain" description="Raptor N-terminal CASPase-like" evidence="4">
    <location>
        <begin position="16"/>
        <end position="186"/>
    </location>
</feature>
<keyword evidence="2" id="KW-0677">Repeat</keyword>
<feature type="compositionally biased region" description="Low complexity" evidence="3">
    <location>
        <begin position="639"/>
        <end position="654"/>
    </location>
</feature>
<dbReference type="PANTHER" id="PTHR12848:SF16">
    <property type="entry name" value="REGULATORY-ASSOCIATED PROTEIN OF MTOR"/>
    <property type="match status" value="1"/>
</dbReference>
<dbReference type="GO" id="GO:0009267">
    <property type="term" value="P:cellular response to starvation"/>
    <property type="evidence" value="ECO:0007669"/>
    <property type="project" value="TreeGrafter"/>
</dbReference>
<dbReference type="GO" id="GO:0010506">
    <property type="term" value="P:regulation of autophagy"/>
    <property type="evidence" value="ECO:0007669"/>
    <property type="project" value="TreeGrafter"/>
</dbReference>
<dbReference type="Proteomes" id="UP000188320">
    <property type="component" value="Unassembled WGS sequence"/>
</dbReference>
<dbReference type="AlphaFoldDB" id="A0A1R1PYI2"/>
<evidence type="ECO:0000256" key="3">
    <source>
        <dbReference type="SAM" id="MobiDB-lite"/>
    </source>
</evidence>
<feature type="compositionally biased region" description="Basic and acidic residues" evidence="3">
    <location>
        <begin position="383"/>
        <end position="402"/>
    </location>
</feature>
<feature type="compositionally biased region" description="Polar residues" evidence="3">
    <location>
        <begin position="432"/>
        <end position="443"/>
    </location>
</feature>
<dbReference type="PANTHER" id="PTHR12848">
    <property type="entry name" value="REGULATORY-ASSOCIATED PROTEIN OF MTOR"/>
    <property type="match status" value="1"/>
</dbReference>
<dbReference type="GO" id="GO:0031929">
    <property type="term" value="P:TOR signaling"/>
    <property type="evidence" value="ECO:0007669"/>
    <property type="project" value="InterPro"/>
</dbReference>
<evidence type="ECO:0000313" key="6">
    <source>
        <dbReference type="Proteomes" id="UP000188320"/>
    </source>
</evidence>
<dbReference type="EMBL" id="LSSK01000025">
    <property type="protein sequence ID" value="OMH85995.1"/>
    <property type="molecule type" value="Genomic_DNA"/>
</dbReference>
<keyword evidence="1" id="KW-0853">WD repeat</keyword>
<reference evidence="6" key="1">
    <citation type="submission" date="2017-01" db="EMBL/GenBank/DDBJ databases">
        <authorList>
            <person name="Wang Y."/>
            <person name="White M."/>
            <person name="Kvist S."/>
            <person name="Moncalvo J.-M."/>
        </authorList>
    </citation>
    <scope>NUCLEOTIDE SEQUENCE [LARGE SCALE GENOMIC DNA]</scope>
    <source>
        <strain evidence="6">COL-18-3</strain>
    </source>
</reference>
<dbReference type="InterPro" id="IPR004083">
    <property type="entry name" value="Raptor"/>
</dbReference>